<protein>
    <recommendedName>
        <fullName evidence="3">Lipoprotein</fullName>
    </recommendedName>
</protein>
<name>A0A5D0QXM0_9FLAO</name>
<accession>A0A5D0QXM0</accession>
<proteinExistence type="predicted"/>
<gene>
    <name evidence="1" type="ORF">ES675_07725</name>
</gene>
<dbReference type="PROSITE" id="PS51257">
    <property type="entry name" value="PROKAR_LIPOPROTEIN"/>
    <property type="match status" value="1"/>
</dbReference>
<dbReference type="EMBL" id="VSKL01000002">
    <property type="protein sequence ID" value="TYB73535.1"/>
    <property type="molecule type" value="Genomic_DNA"/>
</dbReference>
<dbReference type="Proteomes" id="UP000324358">
    <property type="component" value="Unassembled WGS sequence"/>
</dbReference>
<reference evidence="1 2" key="1">
    <citation type="submission" date="2019-08" db="EMBL/GenBank/DDBJ databases">
        <title>Genomes of Antarctic Bizionia species.</title>
        <authorList>
            <person name="Bowman J.P."/>
        </authorList>
    </citation>
    <scope>NUCLEOTIDE SEQUENCE [LARGE SCALE GENOMIC DNA]</scope>
    <source>
        <strain evidence="1 2">APA-1</strain>
    </source>
</reference>
<organism evidence="1 2">
    <name type="scientific">Bizionia algoritergicola</name>
    <dbReference type="NCBI Taxonomy" id="291187"/>
    <lineage>
        <taxon>Bacteria</taxon>
        <taxon>Pseudomonadati</taxon>
        <taxon>Bacteroidota</taxon>
        <taxon>Flavobacteriia</taxon>
        <taxon>Flavobacteriales</taxon>
        <taxon>Flavobacteriaceae</taxon>
        <taxon>Bizionia</taxon>
    </lineage>
</organism>
<dbReference type="OrthoDB" id="1191413at2"/>
<evidence type="ECO:0000313" key="2">
    <source>
        <dbReference type="Proteomes" id="UP000324358"/>
    </source>
</evidence>
<dbReference type="AlphaFoldDB" id="A0A5D0QXM0"/>
<dbReference type="RefSeq" id="WP_148367356.1">
    <property type="nucleotide sequence ID" value="NZ_VSKL01000002.1"/>
</dbReference>
<evidence type="ECO:0000313" key="1">
    <source>
        <dbReference type="EMBL" id="TYB73535.1"/>
    </source>
</evidence>
<comment type="caution">
    <text evidence="1">The sequence shown here is derived from an EMBL/GenBank/DDBJ whole genome shotgun (WGS) entry which is preliminary data.</text>
</comment>
<evidence type="ECO:0008006" key="3">
    <source>
        <dbReference type="Google" id="ProtNLM"/>
    </source>
</evidence>
<sequence length="161" mass="18707">MRFFIIIFILSFGFMGCKAHDTQYFKSGIEIHHQVSITETDSSTNNELRIVNRNPQYTVRILYDNFGLWNKTKAPTETYGRYYIWENLQLFKNSSERYTIVSSTSGTDLYSSAWVFDSETKDCLSNSSPIKRYIIDFFASGMKNVNKQNNDAFYTATRSAN</sequence>
<keyword evidence="2" id="KW-1185">Reference proteome</keyword>